<accession>A0ABW3YBV1</accession>
<sequence length="504" mass="55753">MSQKTRTDVDEFPTGGREQPANLARDDLDSGIEISPWDLADRLYRFLISKRTGLILILAMGLLSLVGTLLEQAPDRVRNDPQAYASWLDSVRPKYGGWTNPLNMAGMFEVFSSVWFKSVTILLAISILACTIHRTPQLWKRAMHPRIHVAEAFFSHAGLRAKLTLPLPPEQALEQVRAALNGRRFRTVADPKGPGLNLYADRFRYTPFGTVLAHLGFVVILGAVLISATTGFKNTQFPVTVGTRAEVGYGTGLTVEAKSFSDTYHADGRPKDYVSELVLYRGDKELASQEVRVNSPLRWDGITFYQSYFGVSAVMQVKDSSGRTVFDGGVPLSWTSDDGKNAIGQFTMPDQNLMVYVVSAASGQVDPSISAGQMRLEIFQMDSEQAIGAEVLSQGKPTTVGGLTYTFERERQFTGLIVSRDPGALWVWVGSTLMMLGLTLVLFFRHRRIWVRVRSTDEGSEVLLASMERRDSGFESWFRQFVADVDALAGKPGGHHEKVGAKDA</sequence>
<name>A0ABW3YBV1_9ACTN</name>
<proteinExistence type="predicted"/>
<dbReference type="EMBL" id="JBHTMP010000013">
    <property type="protein sequence ID" value="MFD1321649.1"/>
    <property type="molecule type" value="Genomic_DNA"/>
</dbReference>
<dbReference type="RefSeq" id="WP_377569849.1">
    <property type="nucleotide sequence ID" value="NZ_JBHTMP010000013.1"/>
</dbReference>
<evidence type="ECO:0000259" key="8">
    <source>
        <dbReference type="Pfam" id="PF05140"/>
    </source>
</evidence>
<gene>
    <name evidence="9" type="ORF">ACFQ4H_11180</name>
</gene>
<organism evidence="9 10">
    <name type="scientific">Micromonospora sonneratiae</name>
    <dbReference type="NCBI Taxonomy" id="1184706"/>
    <lineage>
        <taxon>Bacteria</taxon>
        <taxon>Bacillati</taxon>
        <taxon>Actinomycetota</taxon>
        <taxon>Actinomycetes</taxon>
        <taxon>Micromonosporales</taxon>
        <taxon>Micromonosporaceae</taxon>
        <taxon>Micromonospora</taxon>
    </lineage>
</organism>
<dbReference type="InterPro" id="IPR023494">
    <property type="entry name" value="Cyt_c_bgen_Ccs1/CcsB/ResB"/>
</dbReference>
<keyword evidence="10" id="KW-1185">Reference proteome</keyword>
<evidence type="ECO:0000256" key="4">
    <source>
        <dbReference type="ARBA" id="ARBA00022989"/>
    </source>
</evidence>
<evidence type="ECO:0000256" key="6">
    <source>
        <dbReference type="SAM" id="MobiDB-lite"/>
    </source>
</evidence>
<dbReference type="PANTHER" id="PTHR31566">
    <property type="entry name" value="CYTOCHROME C BIOGENESIS PROTEIN CCS1, CHLOROPLASTIC"/>
    <property type="match status" value="1"/>
</dbReference>
<comment type="caution">
    <text evidence="9">The sequence shown here is derived from an EMBL/GenBank/DDBJ whole genome shotgun (WGS) entry which is preliminary data.</text>
</comment>
<comment type="subcellular location">
    <subcellularLocation>
        <location evidence="1">Membrane</location>
        <topology evidence="1">Multi-pass membrane protein</topology>
    </subcellularLocation>
</comment>
<dbReference type="Proteomes" id="UP001597260">
    <property type="component" value="Unassembled WGS sequence"/>
</dbReference>
<evidence type="ECO:0000313" key="9">
    <source>
        <dbReference type="EMBL" id="MFD1321649.1"/>
    </source>
</evidence>
<evidence type="ECO:0000256" key="2">
    <source>
        <dbReference type="ARBA" id="ARBA00022692"/>
    </source>
</evidence>
<evidence type="ECO:0000256" key="7">
    <source>
        <dbReference type="SAM" id="Phobius"/>
    </source>
</evidence>
<evidence type="ECO:0000313" key="10">
    <source>
        <dbReference type="Proteomes" id="UP001597260"/>
    </source>
</evidence>
<feature type="transmembrane region" description="Helical" evidence="7">
    <location>
        <begin position="211"/>
        <end position="232"/>
    </location>
</feature>
<evidence type="ECO:0000256" key="3">
    <source>
        <dbReference type="ARBA" id="ARBA00022748"/>
    </source>
</evidence>
<keyword evidence="4 7" id="KW-1133">Transmembrane helix</keyword>
<protein>
    <submittedName>
        <fullName evidence="9">Cytochrome c biogenesis protein ResB</fullName>
    </submittedName>
</protein>
<keyword evidence="2 7" id="KW-0812">Transmembrane</keyword>
<feature type="transmembrane region" description="Helical" evidence="7">
    <location>
        <begin position="52"/>
        <end position="70"/>
    </location>
</feature>
<feature type="domain" description="ResB-like" evidence="8">
    <location>
        <begin position="51"/>
        <end position="472"/>
    </location>
</feature>
<reference evidence="10" key="1">
    <citation type="journal article" date="2019" name="Int. J. Syst. Evol. Microbiol.">
        <title>The Global Catalogue of Microorganisms (GCM) 10K type strain sequencing project: providing services to taxonomists for standard genome sequencing and annotation.</title>
        <authorList>
            <consortium name="The Broad Institute Genomics Platform"/>
            <consortium name="The Broad Institute Genome Sequencing Center for Infectious Disease"/>
            <person name="Wu L."/>
            <person name="Ma J."/>
        </authorList>
    </citation>
    <scope>NUCLEOTIDE SEQUENCE [LARGE SCALE GENOMIC DNA]</scope>
    <source>
        <strain evidence="10">JCM 31037</strain>
    </source>
</reference>
<feature type="region of interest" description="Disordered" evidence="6">
    <location>
        <begin position="1"/>
        <end position="23"/>
    </location>
</feature>
<evidence type="ECO:0000256" key="1">
    <source>
        <dbReference type="ARBA" id="ARBA00004141"/>
    </source>
</evidence>
<keyword evidence="5 7" id="KW-0472">Membrane</keyword>
<dbReference type="InterPro" id="IPR007816">
    <property type="entry name" value="ResB-like_domain"/>
</dbReference>
<keyword evidence="3" id="KW-0201">Cytochrome c-type biogenesis</keyword>
<feature type="transmembrane region" description="Helical" evidence="7">
    <location>
        <begin position="425"/>
        <end position="444"/>
    </location>
</feature>
<feature type="transmembrane region" description="Helical" evidence="7">
    <location>
        <begin position="114"/>
        <end position="133"/>
    </location>
</feature>
<dbReference type="Pfam" id="PF05140">
    <property type="entry name" value="ResB"/>
    <property type="match status" value="1"/>
</dbReference>
<dbReference type="PANTHER" id="PTHR31566:SF0">
    <property type="entry name" value="CYTOCHROME C BIOGENESIS PROTEIN CCS1, CHLOROPLASTIC"/>
    <property type="match status" value="1"/>
</dbReference>
<evidence type="ECO:0000256" key="5">
    <source>
        <dbReference type="ARBA" id="ARBA00023136"/>
    </source>
</evidence>